<evidence type="ECO:0000313" key="2">
    <source>
        <dbReference type="EMBL" id="CAA7404052.1"/>
    </source>
</evidence>
<evidence type="ECO:0000313" key="3">
    <source>
        <dbReference type="Proteomes" id="UP000663760"/>
    </source>
</evidence>
<reference evidence="1" key="1">
    <citation type="submission" date="2019-12" db="EMBL/GenBank/DDBJ databases">
        <authorList>
            <person name="Scholz U."/>
            <person name="Mascher M."/>
            <person name="Fiebig A."/>
        </authorList>
    </citation>
    <scope>NUCLEOTIDE SEQUENCE</scope>
</reference>
<protein>
    <submittedName>
        <fullName evidence="1">Uncharacterized protein</fullName>
    </submittedName>
</protein>
<dbReference type="AlphaFoldDB" id="A0A7I8JAU4"/>
<accession>A0A7I8JAU4</accession>
<dbReference type="Proteomes" id="UP000663760">
    <property type="component" value="Chromosome 10"/>
</dbReference>
<sequence>MKWRLHGTRIRRCFRSRIAITNTTDRERSS</sequence>
<name>A0A7I8JAU4_SPIIN</name>
<keyword evidence="3" id="KW-1185">Reference proteome</keyword>
<dbReference type="EMBL" id="LR743597">
    <property type="protein sequence ID" value="CAA2627973.1"/>
    <property type="molecule type" value="Genomic_DNA"/>
</dbReference>
<gene>
    <name evidence="1" type="ORF">SI7747_10013622</name>
    <name evidence="2" type="ORF">SI8410_10014730</name>
</gene>
<evidence type="ECO:0000313" key="1">
    <source>
        <dbReference type="EMBL" id="CAA2627973.1"/>
    </source>
</evidence>
<dbReference type="EMBL" id="LR746273">
    <property type="protein sequence ID" value="CAA7404052.1"/>
    <property type="molecule type" value="Genomic_DNA"/>
</dbReference>
<proteinExistence type="predicted"/>
<organism evidence="1">
    <name type="scientific">Spirodela intermedia</name>
    <name type="common">Intermediate duckweed</name>
    <dbReference type="NCBI Taxonomy" id="51605"/>
    <lineage>
        <taxon>Eukaryota</taxon>
        <taxon>Viridiplantae</taxon>
        <taxon>Streptophyta</taxon>
        <taxon>Embryophyta</taxon>
        <taxon>Tracheophyta</taxon>
        <taxon>Spermatophyta</taxon>
        <taxon>Magnoliopsida</taxon>
        <taxon>Liliopsida</taxon>
        <taxon>Araceae</taxon>
        <taxon>Lemnoideae</taxon>
        <taxon>Spirodela</taxon>
    </lineage>
</organism>